<dbReference type="Proteomes" id="UP000324632">
    <property type="component" value="Unassembled WGS sequence"/>
</dbReference>
<feature type="compositionally biased region" description="Polar residues" evidence="1">
    <location>
        <begin position="50"/>
        <end position="67"/>
    </location>
</feature>
<comment type="caution">
    <text evidence="2">The sequence shown here is derived from an EMBL/GenBank/DDBJ whole genome shotgun (WGS) entry which is preliminary data.</text>
</comment>
<dbReference type="AlphaFoldDB" id="A0A5A9MRZ5"/>
<name>A0A5A9MRZ5_9TELE</name>
<evidence type="ECO:0000313" key="3">
    <source>
        <dbReference type="Proteomes" id="UP000324632"/>
    </source>
</evidence>
<evidence type="ECO:0000313" key="2">
    <source>
        <dbReference type="EMBL" id="KAA0701394.1"/>
    </source>
</evidence>
<evidence type="ECO:0000256" key="1">
    <source>
        <dbReference type="SAM" id="MobiDB-lite"/>
    </source>
</evidence>
<organism evidence="2 3">
    <name type="scientific">Triplophysa tibetana</name>
    <dbReference type="NCBI Taxonomy" id="1572043"/>
    <lineage>
        <taxon>Eukaryota</taxon>
        <taxon>Metazoa</taxon>
        <taxon>Chordata</taxon>
        <taxon>Craniata</taxon>
        <taxon>Vertebrata</taxon>
        <taxon>Euteleostomi</taxon>
        <taxon>Actinopterygii</taxon>
        <taxon>Neopterygii</taxon>
        <taxon>Teleostei</taxon>
        <taxon>Ostariophysi</taxon>
        <taxon>Cypriniformes</taxon>
        <taxon>Nemacheilidae</taxon>
        <taxon>Triplophysa</taxon>
    </lineage>
</organism>
<gene>
    <name evidence="2" type="ORF">E1301_Tti024174</name>
</gene>
<protein>
    <submittedName>
        <fullName evidence="2">Uncharacterized protein</fullName>
    </submittedName>
</protein>
<dbReference type="EMBL" id="SOYY01000132">
    <property type="protein sequence ID" value="KAA0701394.1"/>
    <property type="molecule type" value="Genomic_DNA"/>
</dbReference>
<keyword evidence="3" id="KW-1185">Reference proteome</keyword>
<proteinExistence type="predicted"/>
<feature type="compositionally biased region" description="Basic and acidic residues" evidence="1">
    <location>
        <begin position="20"/>
        <end position="42"/>
    </location>
</feature>
<sequence length="92" mass="10382">MMETEILGNNKEIAEESCFESEKKNTLEKAQKETLREKKLLKDPQVSDAAPSSTSSTHSKDIPSNLNLPLGTLDDVERIEQELKKQYSAKNM</sequence>
<feature type="region of interest" description="Disordered" evidence="1">
    <location>
        <begin position="1"/>
        <end position="73"/>
    </location>
</feature>
<reference evidence="2 3" key="1">
    <citation type="journal article" date="2019" name="Mol. Ecol. Resour.">
        <title>Chromosome-level genome assembly of Triplophysa tibetana, a fish adapted to the harsh high-altitude environment of the Tibetan Plateau.</title>
        <authorList>
            <person name="Yang X."/>
            <person name="Liu H."/>
            <person name="Ma Z."/>
            <person name="Zou Y."/>
            <person name="Zou M."/>
            <person name="Mao Y."/>
            <person name="Li X."/>
            <person name="Wang H."/>
            <person name="Chen T."/>
            <person name="Wang W."/>
            <person name="Yang R."/>
        </authorList>
    </citation>
    <scope>NUCLEOTIDE SEQUENCE [LARGE SCALE GENOMIC DNA]</scope>
    <source>
        <strain evidence="2">TTIB1903HZAU</strain>
        <tissue evidence="2">Muscle</tissue>
    </source>
</reference>
<accession>A0A5A9MRZ5</accession>